<dbReference type="OrthoDB" id="587249at2759"/>
<dbReference type="EMBL" id="JAAIUW010000005">
    <property type="protein sequence ID" value="KAF7830281.1"/>
    <property type="molecule type" value="Genomic_DNA"/>
</dbReference>
<evidence type="ECO:0000259" key="2">
    <source>
        <dbReference type="PROSITE" id="PS50842"/>
    </source>
</evidence>
<feature type="domain" description="Expansin-like EG45" evidence="2">
    <location>
        <begin position="28"/>
        <end position="140"/>
    </location>
</feature>
<feature type="chain" id="PRO_5032865978" evidence="1">
    <location>
        <begin position="21"/>
        <end position="209"/>
    </location>
</feature>
<dbReference type="PANTHER" id="PTHR47480:SF6">
    <property type="entry name" value="EXPANSIN-LIKE EG45 DOMAIN-CONTAINING PROTEIN"/>
    <property type="match status" value="1"/>
</dbReference>
<protein>
    <submittedName>
        <fullName evidence="3">EG45-like domain containing protein</fullName>
    </submittedName>
</protein>
<dbReference type="AlphaFoldDB" id="A0A834U0W1"/>
<dbReference type="SMART" id="SM00837">
    <property type="entry name" value="DPBB_1"/>
    <property type="match status" value="1"/>
</dbReference>
<comment type="caution">
    <text evidence="3">The sequence shown here is derived from an EMBL/GenBank/DDBJ whole genome shotgun (WGS) entry which is preliminary data.</text>
</comment>
<reference evidence="3" key="1">
    <citation type="submission" date="2020-09" db="EMBL/GenBank/DDBJ databases">
        <title>Genome-Enabled Discovery of Anthraquinone Biosynthesis in Senna tora.</title>
        <authorList>
            <person name="Kang S.-H."/>
            <person name="Pandey R.P."/>
            <person name="Lee C.-M."/>
            <person name="Sim J.-S."/>
            <person name="Jeong J.-T."/>
            <person name="Choi B.-S."/>
            <person name="Jung M."/>
            <person name="Ginzburg D."/>
            <person name="Zhao K."/>
            <person name="Won S.Y."/>
            <person name="Oh T.-J."/>
            <person name="Yu Y."/>
            <person name="Kim N.-H."/>
            <person name="Lee O.R."/>
            <person name="Lee T.-H."/>
            <person name="Bashyal P."/>
            <person name="Kim T.-S."/>
            <person name="Lee W.-H."/>
            <person name="Kawkins C."/>
            <person name="Kim C.-K."/>
            <person name="Kim J.S."/>
            <person name="Ahn B.O."/>
            <person name="Rhee S.Y."/>
            <person name="Sohng J.K."/>
        </authorList>
    </citation>
    <scope>NUCLEOTIDE SEQUENCE</scope>
    <source>
        <tissue evidence="3">Leaf</tissue>
    </source>
</reference>
<dbReference type="Gene3D" id="2.40.40.10">
    <property type="entry name" value="RlpA-like domain"/>
    <property type="match status" value="1"/>
</dbReference>
<evidence type="ECO:0000313" key="3">
    <source>
        <dbReference type="EMBL" id="KAF7830281.1"/>
    </source>
</evidence>
<keyword evidence="1" id="KW-0732">Signal</keyword>
<name>A0A834U0W1_9FABA</name>
<dbReference type="PANTHER" id="PTHR47480">
    <property type="entry name" value="EG45-LIKE DOMAIN CONTAINING PROTEIN"/>
    <property type="match status" value="1"/>
</dbReference>
<dbReference type="PROSITE" id="PS50842">
    <property type="entry name" value="EXPANSIN_EG45"/>
    <property type="match status" value="1"/>
</dbReference>
<dbReference type="CDD" id="cd22269">
    <property type="entry name" value="DPBB_EG45-like"/>
    <property type="match status" value="1"/>
</dbReference>
<evidence type="ECO:0000313" key="4">
    <source>
        <dbReference type="Proteomes" id="UP000634136"/>
    </source>
</evidence>
<feature type="signal peptide" evidence="1">
    <location>
        <begin position="1"/>
        <end position="20"/>
    </location>
</feature>
<dbReference type="InterPro" id="IPR007112">
    <property type="entry name" value="Expansin/allergen_DPBB_dom"/>
</dbReference>
<dbReference type="Proteomes" id="UP000634136">
    <property type="component" value="Unassembled WGS sequence"/>
</dbReference>
<sequence>MRHLLLALALFLSSLVLKQATIVAGDVGTAASYGPPYIPTACNGNRRDQFPPGNLFVAVSEGLWDNGAACGRRYRIRCVSGKNRPCKEASVDVKVVDFCANSPCPNTLLMSKDAFSAISRFHKSHINIEYTHFHLNENTGLNSRRKLKNSKTEMEATASAIKSHLLKGNPNQMKPSSDVPERQDWILIMKIEGIMSGWMFIQSTQDDQA</sequence>
<keyword evidence="4" id="KW-1185">Reference proteome</keyword>
<gene>
    <name evidence="3" type="ORF">G2W53_012614</name>
</gene>
<proteinExistence type="predicted"/>
<dbReference type="InterPro" id="IPR036908">
    <property type="entry name" value="RlpA-like_sf"/>
</dbReference>
<dbReference type="SUPFAM" id="SSF50685">
    <property type="entry name" value="Barwin-like endoglucanases"/>
    <property type="match status" value="1"/>
</dbReference>
<organism evidence="3 4">
    <name type="scientific">Senna tora</name>
    <dbReference type="NCBI Taxonomy" id="362788"/>
    <lineage>
        <taxon>Eukaryota</taxon>
        <taxon>Viridiplantae</taxon>
        <taxon>Streptophyta</taxon>
        <taxon>Embryophyta</taxon>
        <taxon>Tracheophyta</taxon>
        <taxon>Spermatophyta</taxon>
        <taxon>Magnoliopsida</taxon>
        <taxon>eudicotyledons</taxon>
        <taxon>Gunneridae</taxon>
        <taxon>Pentapetalae</taxon>
        <taxon>rosids</taxon>
        <taxon>fabids</taxon>
        <taxon>Fabales</taxon>
        <taxon>Fabaceae</taxon>
        <taxon>Caesalpinioideae</taxon>
        <taxon>Cassia clade</taxon>
        <taxon>Senna</taxon>
    </lineage>
</organism>
<accession>A0A834U0W1</accession>
<evidence type="ECO:0000256" key="1">
    <source>
        <dbReference type="SAM" id="SignalP"/>
    </source>
</evidence>
<dbReference type="InterPro" id="IPR009009">
    <property type="entry name" value="RlpA-like_DPBB"/>
</dbReference>
<dbReference type="Pfam" id="PF03330">
    <property type="entry name" value="DPBB_1"/>
    <property type="match status" value="1"/>
</dbReference>